<dbReference type="FunFam" id="3.40.50.10330:FF:000001">
    <property type="entry name" value="Diacylglycerol kinase"/>
    <property type="match status" value="1"/>
</dbReference>
<keyword evidence="5" id="KW-1003">Cell membrane</keyword>
<dbReference type="InterPro" id="IPR054474">
    <property type="entry name" value="DGKD_4H"/>
</dbReference>
<evidence type="ECO:0000256" key="16">
    <source>
        <dbReference type="ARBA" id="ARBA00023098"/>
    </source>
</evidence>
<feature type="domain" description="Phorbol-ester/DAG-type" evidence="24">
    <location>
        <begin position="172"/>
        <end position="222"/>
    </location>
</feature>
<feature type="compositionally biased region" description="Basic and acidic residues" evidence="22">
    <location>
        <begin position="590"/>
        <end position="601"/>
    </location>
</feature>
<dbReference type="InterPro" id="IPR001849">
    <property type="entry name" value="PH_domain"/>
</dbReference>
<dbReference type="Gene3D" id="3.40.50.10330">
    <property type="entry name" value="Probable inorganic polyphosphate/atp-NAD kinase, domain 1"/>
    <property type="match status" value="1"/>
</dbReference>
<evidence type="ECO:0000256" key="18">
    <source>
        <dbReference type="ARBA" id="ARBA00023371"/>
    </source>
</evidence>
<feature type="compositionally biased region" description="Acidic residues" evidence="22">
    <location>
        <begin position="579"/>
        <end position="589"/>
    </location>
</feature>
<feature type="domain" description="DAGKc" evidence="25">
    <location>
        <begin position="325"/>
        <end position="460"/>
    </location>
</feature>
<keyword evidence="9" id="KW-0479">Metal-binding</keyword>
<dbReference type="InterPro" id="IPR000756">
    <property type="entry name" value="Diacylglycerol_kin_accessory"/>
</dbReference>
<evidence type="ECO:0000256" key="7">
    <source>
        <dbReference type="ARBA" id="ARBA00022553"/>
    </source>
</evidence>
<comment type="similarity">
    <text evidence="4 21">Belongs to the eukaryotic diacylglycerol kinase family.</text>
</comment>
<keyword evidence="11 21" id="KW-0547">Nucleotide-binding</keyword>
<dbReference type="GO" id="GO:0005524">
    <property type="term" value="F:ATP binding"/>
    <property type="evidence" value="ECO:0007669"/>
    <property type="project" value="UniProtKB-KW"/>
</dbReference>
<keyword evidence="15 21" id="KW-0067">ATP-binding</keyword>
<dbReference type="EMBL" id="JAEMGP010000010">
    <property type="protein sequence ID" value="KAG5204034.1"/>
    <property type="molecule type" value="Genomic_DNA"/>
</dbReference>
<feature type="compositionally biased region" description="Polar residues" evidence="22">
    <location>
        <begin position="641"/>
        <end position="653"/>
    </location>
</feature>
<evidence type="ECO:0000256" key="8">
    <source>
        <dbReference type="ARBA" id="ARBA00022679"/>
    </source>
</evidence>
<feature type="region of interest" description="Disordered" evidence="22">
    <location>
        <begin position="579"/>
        <end position="613"/>
    </location>
</feature>
<keyword evidence="16" id="KW-0443">Lipid metabolism</keyword>
<dbReference type="GO" id="GO:0004143">
    <property type="term" value="F:ATP-dependent diacylglycerol kinase activity"/>
    <property type="evidence" value="ECO:0007669"/>
    <property type="project" value="UniProtKB-EC"/>
</dbReference>
<feature type="compositionally biased region" description="Basic and acidic residues" evidence="22">
    <location>
        <begin position="663"/>
        <end position="674"/>
    </location>
</feature>
<feature type="compositionally biased region" description="Polar residues" evidence="22">
    <location>
        <begin position="2417"/>
        <end position="2429"/>
    </location>
</feature>
<comment type="catalytic activity">
    <reaction evidence="18">
        <text>1,2-di-(9Z-octadecenoyl)-sn-glycerol + ATP = 1,2-di-(9Z-octadecenoyl)-sn-glycero-3-phosphate + ADP + H(+)</text>
        <dbReference type="Rhea" id="RHEA:40327"/>
        <dbReference type="ChEBI" id="CHEBI:15378"/>
        <dbReference type="ChEBI" id="CHEBI:30616"/>
        <dbReference type="ChEBI" id="CHEBI:52333"/>
        <dbReference type="ChEBI" id="CHEBI:74546"/>
        <dbReference type="ChEBI" id="CHEBI:456216"/>
    </reaction>
    <physiologicalReaction direction="left-to-right" evidence="18">
        <dbReference type="Rhea" id="RHEA:40328"/>
    </physiologicalReaction>
</comment>
<dbReference type="GO" id="GO:0007200">
    <property type="term" value="P:phospholipase C-activating G protein-coupled receptor signaling pathway"/>
    <property type="evidence" value="ECO:0007669"/>
    <property type="project" value="InterPro"/>
</dbReference>
<feature type="region of interest" description="Disordered" evidence="22">
    <location>
        <begin position="1"/>
        <end position="57"/>
    </location>
</feature>
<dbReference type="SUPFAM" id="SSF57889">
    <property type="entry name" value="Cysteine-rich domain"/>
    <property type="match status" value="2"/>
</dbReference>
<dbReference type="Pfam" id="PF00169">
    <property type="entry name" value="PH"/>
    <property type="match status" value="1"/>
</dbReference>
<dbReference type="FunFam" id="2.30.29.30:FF:000060">
    <property type="entry name" value="Diacylglycerol kinase"/>
    <property type="match status" value="1"/>
</dbReference>
<feature type="domain" description="Phorbol-ester/DAG-type" evidence="24">
    <location>
        <begin position="244"/>
        <end position="295"/>
    </location>
</feature>
<reference evidence="26 27" key="1">
    <citation type="submission" date="2020-12" db="EMBL/GenBank/DDBJ databases">
        <title>De novo assembly of Tibetan sheep genome.</title>
        <authorList>
            <person name="Li X."/>
        </authorList>
    </citation>
    <scope>NUCLEOTIDE SEQUENCE [LARGE SCALE GENOMIC DNA]</scope>
    <source>
        <tissue evidence="26">Heart</tissue>
    </source>
</reference>
<dbReference type="InterPro" id="IPR047480">
    <property type="entry name" value="C1_DGKeta_rpt2"/>
</dbReference>
<dbReference type="CDD" id="cd13274">
    <property type="entry name" value="PH_DGK_type2"/>
    <property type="match status" value="1"/>
</dbReference>
<feature type="compositionally biased region" description="Polar residues" evidence="22">
    <location>
        <begin position="2786"/>
        <end position="2798"/>
    </location>
</feature>
<dbReference type="InterPro" id="IPR016064">
    <property type="entry name" value="NAD/diacylglycerol_kinase_sf"/>
</dbReference>
<organism evidence="26 27">
    <name type="scientific">Ovis aries</name>
    <name type="common">Sheep</name>
    <dbReference type="NCBI Taxonomy" id="9940"/>
    <lineage>
        <taxon>Eukaryota</taxon>
        <taxon>Metazoa</taxon>
        <taxon>Chordata</taxon>
        <taxon>Craniata</taxon>
        <taxon>Vertebrata</taxon>
        <taxon>Euteleostomi</taxon>
        <taxon>Mammalia</taxon>
        <taxon>Eutheria</taxon>
        <taxon>Laurasiatheria</taxon>
        <taxon>Artiodactyla</taxon>
        <taxon>Ruminantia</taxon>
        <taxon>Pecora</taxon>
        <taxon>Bovidae</taxon>
        <taxon>Caprinae</taxon>
        <taxon>Ovis</taxon>
    </lineage>
</organism>
<feature type="region of interest" description="Disordered" evidence="22">
    <location>
        <begin position="2774"/>
        <end position="2798"/>
    </location>
</feature>
<comment type="caution">
    <text evidence="26">The sequence shown here is derived from an EMBL/GenBank/DDBJ whole genome shotgun (WGS) entry which is preliminary data.</text>
</comment>
<keyword evidence="7" id="KW-0597">Phosphoprotein</keyword>
<dbReference type="InterPro" id="IPR017438">
    <property type="entry name" value="ATP-NAD_kinase_N"/>
</dbReference>
<feature type="compositionally biased region" description="Low complexity" evidence="22">
    <location>
        <begin position="19"/>
        <end position="32"/>
    </location>
</feature>
<evidence type="ECO:0000256" key="5">
    <source>
        <dbReference type="ARBA" id="ARBA00022475"/>
    </source>
</evidence>
<dbReference type="Gene3D" id="2.30.29.30">
    <property type="entry name" value="Pleckstrin-homology domain (PH domain)/Phosphotyrosine-binding domain (PTB)"/>
    <property type="match status" value="1"/>
</dbReference>
<dbReference type="InterPro" id="IPR002219">
    <property type="entry name" value="PKC_DAG/PE"/>
</dbReference>
<dbReference type="Pfam" id="PF00609">
    <property type="entry name" value="DAGK_acc"/>
    <property type="match status" value="1"/>
</dbReference>
<evidence type="ECO:0000313" key="26">
    <source>
        <dbReference type="EMBL" id="KAG5204034.1"/>
    </source>
</evidence>
<dbReference type="GO" id="GO:0008270">
    <property type="term" value="F:zinc ion binding"/>
    <property type="evidence" value="ECO:0007669"/>
    <property type="project" value="UniProtKB-KW"/>
</dbReference>
<keyword evidence="17" id="KW-0472">Membrane</keyword>
<dbReference type="PROSITE" id="PS50081">
    <property type="entry name" value="ZF_DAG_PE_2"/>
    <property type="match status" value="2"/>
</dbReference>
<dbReference type="UniPathway" id="UPA00230"/>
<evidence type="ECO:0000256" key="20">
    <source>
        <dbReference type="ARBA" id="ARBA00060536"/>
    </source>
</evidence>
<feature type="domain" description="PH" evidence="23">
    <location>
        <begin position="62"/>
        <end position="155"/>
    </location>
</feature>
<evidence type="ECO:0000256" key="9">
    <source>
        <dbReference type="ARBA" id="ARBA00022723"/>
    </source>
</evidence>
<evidence type="ECO:0000256" key="4">
    <source>
        <dbReference type="ARBA" id="ARBA00009280"/>
    </source>
</evidence>
<evidence type="ECO:0000256" key="13">
    <source>
        <dbReference type="ARBA" id="ARBA00022777"/>
    </source>
</evidence>
<evidence type="ECO:0000256" key="17">
    <source>
        <dbReference type="ARBA" id="ARBA00023136"/>
    </source>
</evidence>
<evidence type="ECO:0000313" key="27">
    <source>
        <dbReference type="Proteomes" id="UP000664991"/>
    </source>
</evidence>
<protein>
    <recommendedName>
        <fullName evidence="21">Diacylglycerol kinase</fullName>
        <shortName evidence="21">DAG kinase</shortName>
        <ecNumber evidence="21">2.7.1.107</ecNumber>
    </recommendedName>
</protein>
<dbReference type="Pfam" id="PF00130">
    <property type="entry name" value="C1_1"/>
    <property type="match status" value="2"/>
</dbReference>
<comment type="pathway">
    <text evidence="3">Lipid metabolism; glycerolipid metabolism.</text>
</comment>
<dbReference type="PROSITE" id="PS00479">
    <property type="entry name" value="ZF_DAG_PE_1"/>
    <property type="match status" value="1"/>
</dbReference>
<evidence type="ECO:0000259" key="24">
    <source>
        <dbReference type="PROSITE" id="PS50081"/>
    </source>
</evidence>
<dbReference type="PANTHER" id="PTHR10226:SF3">
    <property type="entry name" value="A-KINASE ANCHOR PROTEIN 11"/>
    <property type="match status" value="1"/>
</dbReference>
<dbReference type="GO" id="GO:0005737">
    <property type="term" value="C:cytoplasm"/>
    <property type="evidence" value="ECO:0007669"/>
    <property type="project" value="UniProtKB-SubCell"/>
</dbReference>
<comment type="pathway">
    <text evidence="20">Glycerolipid metabolism.</text>
</comment>
<dbReference type="InterPro" id="IPR008382">
    <property type="entry name" value="SPHK1-interactor_AKAP_110"/>
</dbReference>
<keyword evidence="6" id="KW-0963">Cytoplasm</keyword>
<evidence type="ECO:0000259" key="23">
    <source>
        <dbReference type="PROSITE" id="PS50003"/>
    </source>
</evidence>
<dbReference type="SMART" id="SM00109">
    <property type="entry name" value="C1"/>
    <property type="match status" value="2"/>
</dbReference>
<dbReference type="GO" id="GO:0008104">
    <property type="term" value="P:intracellular protein localization"/>
    <property type="evidence" value="ECO:0007669"/>
    <property type="project" value="TreeGrafter"/>
</dbReference>
<feature type="region of interest" description="Disordered" evidence="22">
    <location>
        <begin position="636"/>
        <end position="703"/>
    </location>
</feature>
<evidence type="ECO:0000256" key="11">
    <source>
        <dbReference type="ARBA" id="ARBA00022741"/>
    </source>
</evidence>
<dbReference type="FunFam" id="2.60.200.40:FF:000001">
    <property type="entry name" value="Diacylglycerol kinase"/>
    <property type="match status" value="1"/>
</dbReference>
<dbReference type="FunFam" id="3.30.60.20:FF:000002">
    <property type="entry name" value="Diacylglycerol kinase"/>
    <property type="match status" value="1"/>
</dbReference>
<dbReference type="CDD" id="cd20894">
    <property type="entry name" value="C1_DGKeta_rpt2"/>
    <property type="match status" value="1"/>
</dbReference>
<evidence type="ECO:0000256" key="2">
    <source>
        <dbReference type="ARBA" id="ARBA00004496"/>
    </source>
</evidence>
<dbReference type="InterPro" id="IPR001206">
    <property type="entry name" value="Diacylglycerol_kinase_cat_dom"/>
</dbReference>
<feature type="compositionally biased region" description="Acidic residues" evidence="22">
    <location>
        <begin position="3034"/>
        <end position="3051"/>
    </location>
</feature>
<dbReference type="PROSITE" id="PS50003">
    <property type="entry name" value="PH_DOMAIN"/>
    <property type="match status" value="1"/>
</dbReference>
<dbReference type="Pfam" id="PF22944">
    <property type="entry name" value="DGKD_4H"/>
    <property type="match status" value="1"/>
</dbReference>
<dbReference type="SMART" id="SM00046">
    <property type="entry name" value="DAGKc"/>
    <property type="match status" value="1"/>
</dbReference>
<feature type="region of interest" description="Disordered" evidence="22">
    <location>
        <begin position="2407"/>
        <end position="2429"/>
    </location>
</feature>
<keyword evidence="8 21" id="KW-0808">Transferase</keyword>
<evidence type="ECO:0000256" key="12">
    <source>
        <dbReference type="ARBA" id="ARBA00022771"/>
    </source>
</evidence>
<dbReference type="SUPFAM" id="SSF50729">
    <property type="entry name" value="PH domain-like"/>
    <property type="match status" value="1"/>
</dbReference>
<accession>A0A836D252</accession>
<dbReference type="GO" id="GO:0046486">
    <property type="term" value="P:glycerolipid metabolic process"/>
    <property type="evidence" value="ECO:0007669"/>
    <property type="project" value="UniProtKB-UniPathway"/>
</dbReference>
<dbReference type="Gene3D" id="3.30.60.20">
    <property type="match status" value="2"/>
</dbReference>
<comment type="subcellular location">
    <subcellularLocation>
        <location evidence="1">Cell membrane</location>
    </subcellularLocation>
    <subcellularLocation>
        <location evidence="2">Cytoplasm</location>
    </subcellularLocation>
</comment>
<evidence type="ECO:0000256" key="21">
    <source>
        <dbReference type="RuleBase" id="RU361128"/>
    </source>
</evidence>
<feature type="compositionally biased region" description="Basic and acidic residues" evidence="22">
    <location>
        <begin position="3022"/>
        <end position="3032"/>
    </location>
</feature>
<evidence type="ECO:0000256" key="1">
    <source>
        <dbReference type="ARBA" id="ARBA00004236"/>
    </source>
</evidence>
<dbReference type="Gene3D" id="2.60.200.40">
    <property type="match status" value="1"/>
</dbReference>
<dbReference type="PROSITE" id="PS50146">
    <property type="entry name" value="DAGK"/>
    <property type="match status" value="1"/>
</dbReference>
<dbReference type="InterPro" id="IPR046349">
    <property type="entry name" value="C1-like_sf"/>
</dbReference>
<evidence type="ECO:0000256" key="19">
    <source>
        <dbReference type="ARBA" id="ARBA00023411"/>
    </source>
</evidence>
<dbReference type="Proteomes" id="UP000664991">
    <property type="component" value="Unassembled WGS sequence"/>
</dbReference>
<keyword evidence="14" id="KW-0862">Zinc</keyword>
<keyword evidence="10" id="KW-0677">Repeat</keyword>
<evidence type="ECO:0000256" key="15">
    <source>
        <dbReference type="ARBA" id="ARBA00022840"/>
    </source>
</evidence>
<evidence type="ECO:0000256" key="10">
    <source>
        <dbReference type="ARBA" id="ARBA00022737"/>
    </source>
</evidence>
<dbReference type="GO" id="GO:0051018">
    <property type="term" value="F:protein kinase A binding"/>
    <property type="evidence" value="ECO:0007669"/>
    <property type="project" value="TreeGrafter"/>
</dbReference>
<dbReference type="PANTHER" id="PTHR10226">
    <property type="entry name" value="A KINASE ANCHOR PROTEIN"/>
    <property type="match status" value="1"/>
</dbReference>
<evidence type="ECO:0000256" key="6">
    <source>
        <dbReference type="ARBA" id="ARBA00022490"/>
    </source>
</evidence>
<evidence type="ECO:0000256" key="14">
    <source>
        <dbReference type="ARBA" id="ARBA00022833"/>
    </source>
</evidence>
<keyword evidence="12" id="KW-0863">Zinc-finger</keyword>
<dbReference type="SUPFAM" id="SSF111331">
    <property type="entry name" value="NAD kinase/diacylglycerol kinase-like"/>
    <property type="match status" value="1"/>
</dbReference>
<feature type="region of interest" description="Disordered" evidence="22">
    <location>
        <begin position="1687"/>
        <end position="1722"/>
    </location>
</feature>
<dbReference type="CDD" id="cd20848">
    <property type="entry name" value="C1_DGKeta_rpt1"/>
    <property type="match status" value="1"/>
</dbReference>
<dbReference type="EC" id="2.7.1.107" evidence="21"/>
<dbReference type="Pfam" id="PF00781">
    <property type="entry name" value="DAGK_cat"/>
    <property type="match status" value="1"/>
</dbReference>
<proteinExistence type="inferred from homology"/>
<evidence type="ECO:0000256" key="3">
    <source>
        <dbReference type="ARBA" id="ARBA00005175"/>
    </source>
</evidence>
<keyword evidence="13 21" id="KW-0418">Kinase</keyword>
<dbReference type="SMART" id="SM00233">
    <property type="entry name" value="PH"/>
    <property type="match status" value="1"/>
</dbReference>
<sequence length="3148" mass="347005">MAGAGGQHHPPGAAGGAAGAAVTPATVPAGPGDDSSDSEAEQEGPQKLIRKVSTSGQIRTKTSIKEGQLLKQTSSFQRWKKRYFKLRGRTLYYAKDSKSLIFDEVDLSDASVAEASTKNANNSFTIITPFRRLMLCAENRKEMEDWISSLKSVQTREPYEVAQFNVEHFSGMHNWYACSHARPTFCNVCRESLSGVTSHGLSCEVCKFKAHKRCAVRATNNCKWTTLASVGKDIIENEDGVAMPHQWLEGNLPVSAKCAVCDKTCGSVLRLQDWRCLWCRAMVHTACKDLYHPICPLGQCKVSVIPPIALNSTDSDGFCRATFSFCVSPLLVFVNSKSGDNQGVKFLRRFKQLLNPAQVFDLMNGGPHLGLRLFQKFDNFRILVCGGDGSVGWVLSEIDKLNLNKQCQLGVLPLGTGNDLARVLGWGGSYDDDTQLPQILEKLERASTKMLDRWSIMTYELKLPPKASLLPEPPEASEEFYMTIYEDSVAAHLTKILNSDEHAVVISSAKILCETVKDFVAKVEKAHEKTLEKAVAADAVASKCSILNEKLEQLLQALHTESQAGPVLPGISPLMVEEDAVESSSEESLCESKEHLLDDTTKPSSQKAVKPREIMLRANSLKKAVRQVIEEAGKVMDDQPVHSSELVNQSFDYDSTETDDSKDELKEDDVKESLTVKGALRSPDGRAGRSQTDSGPGAPVAASKENLPVLNTRIICPGLRAGLAASIAGSSIINKMLLANIDPFGATPFIDPDPDSVDGYSEKCVMNNYFGIGLDAKISLEFNNKREEHPEKCRSRTKNLMWYGVLGTRELLQRSYKNLEQRVQLECDGQYIPLPSLQGIAVLNIPSYAGGTNFWGGTKEDDIFAAPSFDDKILEVVAIFDSVQMAVSRVIKLQHHRIAQCRTVKITIFGDEGVPVQVDGEAWVQPPGIIKIVHKNRAQMLTRDRAFESTLKSWEDKQKCDSGKPVLRTHLYIQHAADLATEEVSQMQLCSQAAEELITRICDAATIHCLLEQELAHAVNACSHALNKANPRFPESLTRDTATEIAINVKALYNETESLLVGRVPLQLESPHEERVSNALHSVEVELQKLTEIPWLYYILHPNEDEEPPMDCTKRNSKSTVFRIVPKFKKEKVQKQKTSSQPGLGVCLPQSCAIMVPSQNATISAMVGNILELASDWGVDSSHKNEKIQAKLIMTIQLKMSFSSIRDDVLIDTDFALMTSFSFKSGVPSFFHHIAALRTLKSLILGYYRFDFSISNFAMKLITLLAYLIVSSPSSSYELLLLFCQWLGNQSFNEDVFQSVKSLLQSEKELCSVSAEDCLKQDEHANLTEVTFLGFNEETDAAHIQDLAAVSLELPDLLNSLHFCSLNENEIICMKDINKSSDTNSDPLNQSQHPGMLCVMRVSPTLPRLKIDFIFSLLSKYATGIRYTLDTYLHHKHQLEATNEDDDDTNQSVSSIEDDFVTAFEHLEEEETSKPYNDGLNIIAPRSQCDAASQTISGHHLDTHDFRVLVGSEQQKSLAKPSASLINILGHKKLPPVRTSVTTSVSEPWVQRSFYRSFAASEKGSDAQKPLFSSSPAYSSESECSSPSPVIFLDEEGYQKSLKAKLELPKIPVTKDDIEDSDSEVSEFFDSFDQFDELGQTLEAACPFLKDLAIGKSSQKKGHKHEKLCSVTTTMNPQKFKFDRPALPANIRKPTPRKPESPYSNLCDTPDSPRPVKASGEDSGLFSPIRSSAFSPLGGCTPAECFCQTDTGGDRSHENPDSLYYTYEDYANSISCEVLGSVLHSHHTNATSNTNSIKKGENKMVALQHGSLDQKSKSKNKPLMIDSIQKFAADLVEKSFGSAFKDLQKGVSSCTNALCQLAIKLTSSVFQMAFNELRRQRAFSLKEQAIGGLASFLVSEAFSNALKDLQYVKKQIFTNTVTRFAADLAEELIFEGIMEVCQFSYPPTPASLQGRSFHYEDRVVKSYARDLSESVIQEAFIELSQVDVTFTTKAAVSVSPENIKFVSTEDVVSATQTSVCSPTSNSQTVVVTKPVQEYKKEYTVQQALFCTSGIVTSIPVPLAGSALLPYRISSNRYQTKSYPSCDDSHLNGGPTLAGVATKSKEEELACLRNICLPSDHNSGSQNEVKPTSDVVETKSSSMLTNDPVIISDFSAAMVHTIVNETIDSVTSSKVAKTEEHTDCLTQTGKGKTPSSIPYWDQATLPQSEASKKDMFADQLSKSIIKHSIDESKLVILNVDKNVLHKKDLPVPGDESQTLEEFPKFLEAEDHLTHCSLSEGKDCVPEGKGSVASGFSLETLPPCLPAADQKADLKEIAKDKSVKKQNLHNSALEPLAFGQENSFPHSHAFSSTVLTCADGLHVEEKQKMRDGNVIPDTPPSTPLVPSQAPSEWDIKKLTKKLKGELAKEFAPATPPSTPHNSSVSSLSENEQNAIEKEEFMLKLMRSLSEEVESSEGEEQPEVDVKLEPAGKKVQFADTLATHIVSLATEMAASHLDNKVIQEARVKSPCLNVQSQRSLSPAFLNCSDESLQALCSFAGDMAAEVITEAEKIAKVRSCMFFRRKRNSCVHGDQDYRSEEKSDVEAVAHPGGVDPFVLPLPPSSCLSGLTYKYPSCESVTDEYAGHIIQILKQEGGNSDLIMDQYANRLAYRSVKSGLQEAAKTAKVKCSSKIFPVQSSQMKTNDELLLFLNKEHQQEADKKRQSKSGGSYLHKNQTCEWTRDMCRNECSELHSFSTCLAHSITRDVTKELMASTGGLPKSLTDSCLYEKNACDEDTETHVGPEFPKSLQPSSQNHRFSQSTGSLSGCGYGETVVQAIEQYANKVVGDTLEVGLGSAVFHVSEATKAVDRITYAEKLSHLVGQACRYCDRKELHDCTGNSSPCFPRPDSLAGSKPVSHSQLSSFYQKSRIFHLDVPQIHVHLDKKTVLAEKIVAEAIEKAERELSSTSQAADSGIGQEGASFAESLSTEILASAVVSAGQAVSSPKETEDFQLAESLGSQQMHLSIGEDSTGSWSNLSFEDEHQDESSSFHHLSESDGPDDEEEEHQTDEEGLEQDGKTLLITNIDMEPCTVDPQLRIILQWLVASEAEVAELYFHDSAKKEFMQLSKRLQEKGWKVGDLLQAVLKYYEVMEKTSSEERCKSLFDWLLENA</sequence>
<dbReference type="SMART" id="SM00045">
    <property type="entry name" value="DAGKa"/>
    <property type="match status" value="1"/>
</dbReference>
<feature type="compositionally biased region" description="Polar residues" evidence="22">
    <location>
        <begin position="3004"/>
        <end position="3015"/>
    </location>
</feature>
<name>A0A836D252_SHEEP</name>
<evidence type="ECO:0000256" key="22">
    <source>
        <dbReference type="SAM" id="MobiDB-lite"/>
    </source>
</evidence>
<dbReference type="FunFam" id="3.30.60.20:FF:000029">
    <property type="entry name" value="Diacylglycerol kinase"/>
    <property type="match status" value="1"/>
</dbReference>
<gene>
    <name evidence="26" type="ORF">JEQ12_002010</name>
</gene>
<dbReference type="GO" id="GO:0005886">
    <property type="term" value="C:plasma membrane"/>
    <property type="evidence" value="ECO:0007669"/>
    <property type="project" value="UniProtKB-SubCell"/>
</dbReference>
<feature type="region of interest" description="Disordered" evidence="22">
    <location>
        <begin position="2369"/>
        <end position="2389"/>
    </location>
</feature>
<evidence type="ECO:0000259" key="25">
    <source>
        <dbReference type="PROSITE" id="PS50146"/>
    </source>
</evidence>
<comment type="catalytic activity">
    <reaction evidence="19">
        <text>a 1,2-diacyl-sn-glycerol + ATP = a 1,2-diacyl-sn-glycero-3-phosphate + ADP + H(+)</text>
        <dbReference type="Rhea" id="RHEA:10272"/>
        <dbReference type="ChEBI" id="CHEBI:15378"/>
        <dbReference type="ChEBI" id="CHEBI:17815"/>
        <dbReference type="ChEBI" id="CHEBI:30616"/>
        <dbReference type="ChEBI" id="CHEBI:58608"/>
        <dbReference type="ChEBI" id="CHEBI:456216"/>
        <dbReference type="EC" id="2.7.1.107"/>
    </reaction>
    <physiologicalReaction direction="left-to-right" evidence="19">
        <dbReference type="Rhea" id="RHEA:10273"/>
    </physiologicalReaction>
</comment>
<dbReference type="InterPro" id="IPR011993">
    <property type="entry name" value="PH-like_dom_sf"/>
</dbReference>
<feature type="region of interest" description="Disordered" evidence="22">
    <location>
        <begin position="3004"/>
        <end position="3054"/>
    </location>
</feature>